<accession>A0ABS9KVR3</accession>
<reference evidence="7" key="1">
    <citation type="submission" date="2022-01" db="EMBL/GenBank/DDBJ databases">
        <authorList>
            <person name="Jo J.-H."/>
            <person name="Im W.-T."/>
        </authorList>
    </citation>
    <scope>NUCLEOTIDE SEQUENCE</scope>
    <source>
        <strain evidence="7">NA20</strain>
    </source>
</reference>
<evidence type="ECO:0000313" key="8">
    <source>
        <dbReference type="Proteomes" id="UP001165367"/>
    </source>
</evidence>
<keyword evidence="5" id="KW-0472">Membrane</keyword>
<dbReference type="InterPro" id="IPR011990">
    <property type="entry name" value="TPR-like_helical_dom_sf"/>
</dbReference>
<keyword evidence="5" id="KW-0812">Transmembrane</keyword>
<dbReference type="Gene3D" id="1.20.5.1930">
    <property type="match status" value="1"/>
</dbReference>
<dbReference type="SUPFAM" id="SSF48452">
    <property type="entry name" value="TPR-like"/>
    <property type="match status" value="2"/>
</dbReference>
<keyword evidence="4" id="KW-0175">Coiled coil</keyword>
<feature type="coiled-coil region" evidence="4">
    <location>
        <begin position="418"/>
        <end position="445"/>
    </location>
</feature>
<keyword evidence="2 7" id="KW-0418">Kinase</keyword>
<evidence type="ECO:0000256" key="4">
    <source>
        <dbReference type="SAM" id="Coils"/>
    </source>
</evidence>
<dbReference type="InterPro" id="IPR036890">
    <property type="entry name" value="HATPase_C_sf"/>
</dbReference>
<organism evidence="7 8">
    <name type="scientific">Terrimonas ginsenosidimutans</name>
    <dbReference type="NCBI Taxonomy" id="2908004"/>
    <lineage>
        <taxon>Bacteria</taxon>
        <taxon>Pseudomonadati</taxon>
        <taxon>Bacteroidota</taxon>
        <taxon>Chitinophagia</taxon>
        <taxon>Chitinophagales</taxon>
        <taxon>Chitinophagaceae</taxon>
        <taxon>Terrimonas</taxon>
    </lineage>
</organism>
<evidence type="ECO:0000259" key="6">
    <source>
        <dbReference type="PROSITE" id="PS50109"/>
    </source>
</evidence>
<dbReference type="PANTHER" id="PTHR24421">
    <property type="entry name" value="NITRATE/NITRITE SENSOR PROTEIN NARX-RELATED"/>
    <property type="match status" value="1"/>
</dbReference>
<comment type="caution">
    <text evidence="7">The sequence shown here is derived from an EMBL/GenBank/DDBJ whole genome shotgun (WGS) entry which is preliminary data.</text>
</comment>
<dbReference type="Gene3D" id="3.30.565.10">
    <property type="entry name" value="Histidine kinase-like ATPase, C-terminal domain"/>
    <property type="match status" value="1"/>
</dbReference>
<evidence type="ECO:0000256" key="5">
    <source>
        <dbReference type="SAM" id="Phobius"/>
    </source>
</evidence>
<keyword evidence="3" id="KW-0902">Two-component regulatory system</keyword>
<keyword evidence="5" id="KW-1133">Transmembrane helix</keyword>
<dbReference type="InterPro" id="IPR050482">
    <property type="entry name" value="Sensor_HK_TwoCompSys"/>
</dbReference>
<dbReference type="RefSeq" id="WP_237874932.1">
    <property type="nucleotide sequence ID" value="NZ_JAKLTR010000013.1"/>
</dbReference>
<evidence type="ECO:0000256" key="3">
    <source>
        <dbReference type="ARBA" id="ARBA00023012"/>
    </source>
</evidence>
<keyword evidence="8" id="KW-1185">Reference proteome</keyword>
<sequence length="652" mass="73419">MQKLTNTIFLLFFVAIGQGQALPNLDSLLKLVPAAKEDSGKVLLYINIGQQYESNHPEIAKQYYREAGALSRKINYPAGIIKYINNYTFVLNMQGQFDSSLLLNKQAVEIARETKDSINLGKALFNTGTSYRVRSDFESAIRYYEEGKKVFERHGSEETQAIANDILQLLYYSLEQFDKAIEYGTAAVTYLRKVQNLPFLATAASNLGISYARKHEYEKAKALFNETYNIGLKIHDLNAQGSSMLNLGDIALQQSRYSELEKYFSKAEKIFLELDAKESLVISYRGLAIYYLFQRNYPVAAKYGEQGLAITNELNLAFEKRKTLETLSSIYIAMQDIEKGEEYLRMSTRVGDSLLSETIQKNTIEIEKKFEAEKKETQIKALTANQKVQQLSIERKNFLNKILLAAGAAVVIISLLAYRNYKQKQKIQEQRIAELETEKKLAATEAVLKGEEQERTRLAKDLHDGLGGMLSGIKYSFSTMKGNLIMTPENARAFERSMDMLDSSIAEMRRVAHNMMPEALVKFGLDTALKDFCNDINQSGALKVTYQSIGLENLSIDQTTAITIYRISQELLNNIMKHAAAKTAIVQLSHSEDTISLTVEDDGKGFDISILNGARGIGWTNIQTRVEYLKGKTDIQSAPQKGTSIHIELKTS</sequence>
<dbReference type="SMART" id="SM00028">
    <property type="entry name" value="TPR"/>
    <property type="match status" value="5"/>
</dbReference>
<dbReference type="Pfam" id="PF07730">
    <property type="entry name" value="HisKA_3"/>
    <property type="match status" value="1"/>
</dbReference>
<dbReference type="InterPro" id="IPR005467">
    <property type="entry name" value="His_kinase_dom"/>
</dbReference>
<evidence type="ECO:0000313" key="7">
    <source>
        <dbReference type="EMBL" id="MCG2616395.1"/>
    </source>
</evidence>
<dbReference type="EMBL" id="JAKLTR010000013">
    <property type="protein sequence ID" value="MCG2616395.1"/>
    <property type="molecule type" value="Genomic_DNA"/>
</dbReference>
<protein>
    <submittedName>
        <fullName evidence="7">Sensor histidine kinase</fullName>
    </submittedName>
</protein>
<dbReference type="InterPro" id="IPR003594">
    <property type="entry name" value="HATPase_dom"/>
</dbReference>
<feature type="domain" description="Histidine kinase" evidence="6">
    <location>
        <begin position="564"/>
        <end position="652"/>
    </location>
</feature>
<dbReference type="Gene3D" id="1.25.40.10">
    <property type="entry name" value="Tetratricopeptide repeat domain"/>
    <property type="match status" value="2"/>
</dbReference>
<dbReference type="PROSITE" id="PS50109">
    <property type="entry name" value="HIS_KIN"/>
    <property type="match status" value="1"/>
</dbReference>
<gene>
    <name evidence="7" type="ORF">LZZ85_18995</name>
</gene>
<dbReference type="GO" id="GO:0016301">
    <property type="term" value="F:kinase activity"/>
    <property type="evidence" value="ECO:0007669"/>
    <property type="project" value="UniProtKB-KW"/>
</dbReference>
<name>A0ABS9KVR3_9BACT</name>
<keyword evidence="1" id="KW-0808">Transferase</keyword>
<evidence type="ECO:0000256" key="2">
    <source>
        <dbReference type="ARBA" id="ARBA00022777"/>
    </source>
</evidence>
<dbReference type="PANTHER" id="PTHR24421:SF59">
    <property type="entry name" value="OXYGEN SENSOR HISTIDINE KINASE NREB"/>
    <property type="match status" value="1"/>
</dbReference>
<dbReference type="Pfam" id="PF13424">
    <property type="entry name" value="TPR_12"/>
    <property type="match status" value="1"/>
</dbReference>
<proteinExistence type="predicted"/>
<dbReference type="InterPro" id="IPR019734">
    <property type="entry name" value="TPR_rpt"/>
</dbReference>
<dbReference type="InterPro" id="IPR011712">
    <property type="entry name" value="Sig_transdc_His_kin_sub3_dim/P"/>
</dbReference>
<dbReference type="Proteomes" id="UP001165367">
    <property type="component" value="Unassembled WGS sequence"/>
</dbReference>
<feature type="transmembrane region" description="Helical" evidence="5">
    <location>
        <begin position="398"/>
        <end position="418"/>
    </location>
</feature>
<dbReference type="Pfam" id="PF02518">
    <property type="entry name" value="HATPase_c"/>
    <property type="match status" value="1"/>
</dbReference>
<evidence type="ECO:0000256" key="1">
    <source>
        <dbReference type="ARBA" id="ARBA00022679"/>
    </source>
</evidence>
<dbReference type="CDD" id="cd16917">
    <property type="entry name" value="HATPase_UhpB-NarQ-NarX-like"/>
    <property type="match status" value="1"/>
</dbReference>
<dbReference type="SUPFAM" id="SSF55874">
    <property type="entry name" value="ATPase domain of HSP90 chaperone/DNA topoisomerase II/histidine kinase"/>
    <property type="match status" value="1"/>
</dbReference>